<feature type="binding site" evidence="9">
    <location>
        <position position="196"/>
    </location>
    <ligand>
        <name>1-deoxy-D-xylulose 5-phosphate</name>
        <dbReference type="ChEBI" id="CHEBI:57792"/>
    </ligand>
</feature>
<feature type="domain" description="1-deoxy-D-xylulose 5-phosphate reductoisomerase N-terminal" evidence="10">
    <location>
        <begin position="4"/>
        <end position="129"/>
    </location>
</feature>
<dbReference type="PANTHER" id="PTHR30525">
    <property type="entry name" value="1-DEOXY-D-XYLULOSE 5-PHOSPHATE REDUCTOISOMERASE"/>
    <property type="match status" value="1"/>
</dbReference>
<dbReference type="InterPro" id="IPR026877">
    <property type="entry name" value="DXPR_C"/>
</dbReference>
<feature type="binding site" evidence="9">
    <location>
        <position position="148"/>
    </location>
    <ligand>
        <name>1-deoxy-D-xylulose 5-phosphate</name>
        <dbReference type="ChEBI" id="CHEBI:57792"/>
    </ligand>
</feature>
<feature type="binding site" evidence="9">
    <location>
        <position position="11"/>
    </location>
    <ligand>
        <name>NADPH</name>
        <dbReference type="ChEBI" id="CHEBI:57783"/>
    </ligand>
</feature>
<dbReference type="PANTHER" id="PTHR30525:SF0">
    <property type="entry name" value="1-DEOXY-D-XYLULOSE 5-PHOSPHATE REDUCTOISOMERASE, CHLOROPLASTIC"/>
    <property type="match status" value="1"/>
</dbReference>
<dbReference type="Pfam" id="PF08436">
    <property type="entry name" value="DXP_redisom_C"/>
    <property type="match status" value="1"/>
</dbReference>
<keyword evidence="5 9" id="KW-0560">Oxidoreductase</keyword>
<evidence type="ECO:0000256" key="7">
    <source>
        <dbReference type="ARBA" id="ARBA00023229"/>
    </source>
</evidence>
<dbReference type="GO" id="GO:0051484">
    <property type="term" value="P:isopentenyl diphosphate biosynthetic process, methylerythritol 4-phosphate pathway involved in terpenoid biosynthetic process"/>
    <property type="evidence" value="ECO:0007669"/>
    <property type="project" value="UniProtKB-ARBA"/>
</dbReference>
<dbReference type="KEGG" id="dpn:BCB69_03545"/>
<dbReference type="PIRSF" id="PIRSF006205">
    <property type="entry name" value="Dxp_reductismrs"/>
    <property type="match status" value="1"/>
</dbReference>
<evidence type="ECO:0000256" key="5">
    <source>
        <dbReference type="ARBA" id="ARBA00023002"/>
    </source>
</evidence>
<dbReference type="InterPro" id="IPR013512">
    <property type="entry name" value="DXP_reductoisomerase_N"/>
</dbReference>
<keyword evidence="9" id="KW-0460">Magnesium</keyword>
<feature type="binding site" evidence="9">
    <location>
        <position position="121"/>
    </location>
    <ligand>
        <name>NADPH</name>
        <dbReference type="ChEBI" id="CHEBI:57783"/>
    </ligand>
</feature>
<dbReference type="NCBIfam" id="NF009114">
    <property type="entry name" value="PRK12464.1"/>
    <property type="match status" value="1"/>
</dbReference>
<name>A0A1B3WDT9_9FIRM</name>
<feature type="binding site" evidence="9">
    <location>
        <position position="10"/>
    </location>
    <ligand>
        <name>NADPH</name>
        <dbReference type="ChEBI" id="CHEBI:57783"/>
    </ligand>
</feature>
<dbReference type="RefSeq" id="WP_069177020.1">
    <property type="nucleotide sequence ID" value="NZ_CP017037.1"/>
</dbReference>
<comment type="function">
    <text evidence="9">Catalyzes the NADPH-dependent rearrangement and reduction of 1-deoxy-D-xylulose-5-phosphate (DXP) to 2-C-methyl-D-erythritol 4-phosphate (MEP).</text>
</comment>
<dbReference type="Gene3D" id="1.10.1740.10">
    <property type="match status" value="1"/>
</dbReference>
<dbReference type="SUPFAM" id="SSF55347">
    <property type="entry name" value="Glyceraldehyde-3-phosphate dehydrogenase-like, C-terminal domain"/>
    <property type="match status" value="1"/>
</dbReference>
<feature type="binding site" evidence="9">
    <location>
        <position position="38"/>
    </location>
    <ligand>
        <name>NADPH</name>
        <dbReference type="ChEBI" id="CHEBI:57783"/>
    </ligand>
</feature>
<evidence type="ECO:0000256" key="2">
    <source>
        <dbReference type="ARBA" id="ARBA00006825"/>
    </source>
</evidence>
<dbReference type="NCBIfam" id="TIGR00243">
    <property type="entry name" value="Dxr"/>
    <property type="match status" value="1"/>
</dbReference>
<keyword evidence="6 9" id="KW-0464">Manganese</keyword>
<comment type="pathway">
    <text evidence="1 9">Isoprenoid biosynthesis; isopentenyl diphosphate biosynthesis via DXP pathway; isopentenyl diphosphate from 1-deoxy-D-xylulose 5-phosphate: step 1/6.</text>
</comment>
<reference evidence="14" key="1">
    <citation type="submission" date="2016-08" db="EMBL/GenBank/DDBJ databases">
        <authorList>
            <person name="Holder M.E."/>
            <person name="Ajami N.J."/>
            <person name="Petrosino J.F."/>
        </authorList>
    </citation>
    <scope>NUCLEOTIDE SEQUENCE [LARGE SCALE GENOMIC DNA]</scope>
    <source>
        <strain evidence="14">F0677</strain>
    </source>
</reference>
<feature type="binding site" evidence="9">
    <location>
        <position position="13"/>
    </location>
    <ligand>
        <name>NADPH</name>
        <dbReference type="ChEBI" id="CHEBI:57783"/>
    </ligand>
</feature>
<keyword evidence="7 9" id="KW-0414">Isoprene biosynthesis</keyword>
<dbReference type="EMBL" id="CP017037">
    <property type="protein sequence ID" value="AOH39120.1"/>
    <property type="molecule type" value="Genomic_DNA"/>
</dbReference>
<evidence type="ECO:0000256" key="8">
    <source>
        <dbReference type="ARBA" id="ARBA00048543"/>
    </source>
</evidence>
<feature type="binding site" evidence="9">
    <location>
        <position position="149"/>
    </location>
    <ligand>
        <name>1-deoxy-D-xylulose 5-phosphate</name>
        <dbReference type="ChEBI" id="CHEBI:57792"/>
    </ligand>
</feature>
<dbReference type="Pfam" id="PF02670">
    <property type="entry name" value="DXP_reductoisom"/>
    <property type="match status" value="1"/>
</dbReference>
<dbReference type="STRING" id="39950.BCB69_03545"/>
<dbReference type="SUPFAM" id="SSF69055">
    <property type="entry name" value="1-deoxy-D-xylulose-5-phosphate reductoisomerase, C-terminal domain"/>
    <property type="match status" value="1"/>
</dbReference>
<dbReference type="Pfam" id="PF13288">
    <property type="entry name" value="DXPR_C"/>
    <property type="match status" value="1"/>
</dbReference>
<dbReference type="InterPro" id="IPR036169">
    <property type="entry name" value="DXPR_C_sf"/>
</dbReference>
<evidence type="ECO:0000259" key="11">
    <source>
        <dbReference type="Pfam" id="PF08436"/>
    </source>
</evidence>
<dbReference type="EC" id="1.1.1.267" evidence="9"/>
<keyword evidence="13" id="KW-0413">Isomerase</keyword>
<feature type="binding site" evidence="9">
    <location>
        <position position="147"/>
    </location>
    <ligand>
        <name>Mn(2+)</name>
        <dbReference type="ChEBI" id="CHEBI:29035"/>
    </ligand>
</feature>
<gene>
    <name evidence="9" type="primary">dxr</name>
    <name evidence="13" type="ORF">BCB69_03545</name>
</gene>
<dbReference type="Gene3D" id="3.40.50.720">
    <property type="entry name" value="NAD(P)-binding Rossmann-like Domain"/>
    <property type="match status" value="1"/>
</dbReference>
<feature type="binding site" evidence="9">
    <location>
        <position position="209"/>
    </location>
    <ligand>
        <name>1-deoxy-D-xylulose 5-phosphate</name>
        <dbReference type="ChEBI" id="CHEBI:57792"/>
    </ligand>
</feature>
<organism evidence="13 14">
    <name type="scientific">Dialister pneumosintes</name>
    <dbReference type="NCBI Taxonomy" id="39950"/>
    <lineage>
        <taxon>Bacteria</taxon>
        <taxon>Bacillati</taxon>
        <taxon>Bacillota</taxon>
        <taxon>Negativicutes</taxon>
        <taxon>Veillonellales</taxon>
        <taxon>Veillonellaceae</taxon>
        <taxon>Dialister</taxon>
    </lineage>
</organism>
<feature type="binding site" evidence="9">
    <location>
        <position position="218"/>
    </location>
    <ligand>
        <name>Mn(2+)</name>
        <dbReference type="ChEBI" id="CHEBI:29035"/>
    </ligand>
</feature>
<feature type="binding site" evidence="9">
    <location>
        <position position="218"/>
    </location>
    <ligand>
        <name>1-deoxy-D-xylulose 5-phosphate</name>
        <dbReference type="ChEBI" id="CHEBI:57792"/>
    </ligand>
</feature>
<evidence type="ECO:0000313" key="14">
    <source>
        <dbReference type="Proteomes" id="UP000094757"/>
    </source>
</evidence>
<accession>A0A1B3WDT9</accession>
<dbReference type="AlphaFoldDB" id="A0A1B3WDT9"/>
<dbReference type="GO" id="GO:0016853">
    <property type="term" value="F:isomerase activity"/>
    <property type="evidence" value="ECO:0007669"/>
    <property type="project" value="UniProtKB-KW"/>
</dbReference>
<dbReference type="Proteomes" id="UP000094757">
    <property type="component" value="Chromosome"/>
</dbReference>
<feature type="binding site" evidence="9">
    <location>
        <position position="123"/>
    </location>
    <ligand>
        <name>NADPH</name>
        <dbReference type="ChEBI" id="CHEBI:57783"/>
    </ligand>
</feature>
<comment type="caution">
    <text evidence="9">Lacks conserved residue(s) required for the propagation of feature annotation.</text>
</comment>
<dbReference type="GO" id="GO:0030145">
    <property type="term" value="F:manganese ion binding"/>
    <property type="evidence" value="ECO:0007669"/>
    <property type="project" value="TreeGrafter"/>
</dbReference>
<evidence type="ECO:0000313" key="13">
    <source>
        <dbReference type="EMBL" id="AOH39120.1"/>
    </source>
</evidence>
<evidence type="ECO:0000256" key="6">
    <source>
        <dbReference type="ARBA" id="ARBA00023211"/>
    </source>
</evidence>
<dbReference type="InterPro" id="IPR013644">
    <property type="entry name" value="DXP_reductoisomerase_C"/>
</dbReference>
<dbReference type="InterPro" id="IPR003821">
    <property type="entry name" value="DXP_reductoisomerase"/>
</dbReference>
<keyword evidence="3 9" id="KW-0479">Metal-binding</keyword>
<feature type="binding site" evidence="9">
    <location>
        <position position="202"/>
    </location>
    <ligand>
        <name>NADPH</name>
        <dbReference type="ChEBI" id="CHEBI:57783"/>
    </ligand>
</feature>
<feature type="binding site" evidence="9">
    <location>
        <position position="215"/>
    </location>
    <ligand>
        <name>1-deoxy-D-xylulose 5-phosphate</name>
        <dbReference type="ChEBI" id="CHEBI:57792"/>
    </ligand>
</feature>
<evidence type="ECO:0000259" key="12">
    <source>
        <dbReference type="Pfam" id="PF13288"/>
    </source>
</evidence>
<feature type="binding site" evidence="9">
    <location>
        <position position="12"/>
    </location>
    <ligand>
        <name>NADPH</name>
        <dbReference type="ChEBI" id="CHEBI:57783"/>
    </ligand>
</feature>
<feature type="domain" description="DXP reductoisomerase C-terminal" evidence="12">
    <location>
        <begin position="258"/>
        <end position="374"/>
    </location>
</feature>
<feature type="binding site" evidence="9">
    <location>
        <position position="122"/>
    </location>
    <ligand>
        <name>1-deoxy-D-xylulose 5-phosphate</name>
        <dbReference type="ChEBI" id="CHEBI:57792"/>
    </ligand>
</feature>
<comment type="similarity">
    <text evidence="2 9">Belongs to the DXR family.</text>
</comment>
<comment type="cofactor">
    <cofactor evidence="9">
        <name>Mg(2+)</name>
        <dbReference type="ChEBI" id="CHEBI:18420"/>
    </cofactor>
    <cofactor evidence="9">
        <name>Mn(2+)</name>
        <dbReference type="ChEBI" id="CHEBI:29035"/>
    </cofactor>
</comment>
<dbReference type="GO" id="GO:0070402">
    <property type="term" value="F:NADPH binding"/>
    <property type="evidence" value="ECO:0007669"/>
    <property type="project" value="InterPro"/>
</dbReference>
<evidence type="ECO:0000259" key="10">
    <source>
        <dbReference type="Pfam" id="PF02670"/>
    </source>
</evidence>
<dbReference type="GO" id="GO:0030604">
    <property type="term" value="F:1-deoxy-D-xylulose-5-phosphate reductoisomerase activity"/>
    <property type="evidence" value="ECO:0007669"/>
    <property type="project" value="UniProtKB-UniRule"/>
</dbReference>
<evidence type="ECO:0000256" key="1">
    <source>
        <dbReference type="ARBA" id="ARBA00005094"/>
    </source>
</evidence>
<proteinExistence type="inferred from homology"/>
<sequence length="386" mass="42786">MKEIAVLGSTGSIGIQTLEVIRLHKDLFHIHVLAARSNIELLLEQAKEFKPQYIVITDKAKADAFRYIYDGDSQILDGEDSLCEVVKVSEIDLVVVSVIGIAGLLPTLTAIKSGKELALANKETLVVGGELVTAAAKKHGVMIRPIDSEHSAIFQCLLGQDKKAVHKLILTASGGPFFGKKEEDLQYVTLQDAMKHPTWNMGQKVTIDSATMFNKGLEVIEAHWLFNIHYDQIDVLVQPQSLIHSMVEFKDGSIIAQIGNPDMRLPIQFALTYPHRLVSPSKEFIDWSIFDAIKIAKPDLKVFRSLQFAYESGKSGGDVTVAFNAANEEAVNAFIHGRISFLSIFDVTEEVLSGWQRNRVTNVEDIMVADTKARFLATDIIKKVEL</sequence>
<keyword evidence="4 9" id="KW-0521">NADP</keyword>
<feature type="binding site" evidence="9">
    <location>
        <position position="149"/>
    </location>
    <ligand>
        <name>Mn(2+)</name>
        <dbReference type="ChEBI" id="CHEBI:29035"/>
    </ligand>
</feature>
<protein>
    <recommendedName>
        <fullName evidence="9">1-deoxy-D-xylulose 5-phosphate reductoisomerase</fullName>
        <shortName evidence="9">DXP reductoisomerase</shortName>
        <ecNumber evidence="9">1.1.1.267</ecNumber>
    </recommendedName>
    <alternativeName>
        <fullName evidence="9">1-deoxyxylulose-5-phosphate reductoisomerase</fullName>
    </alternativeName>
    <alternativeName>
        <fullName evidence="9">2-C-methyl-D-erythritol 4-phosphate synthase</fullName>
    </alternativeName>
</protein>
<dbReference type="InterPro" id="IPR036291">
    <property type="entry name" value="NAD(P)-bd_dom_sf"/>
</dbReference>
<evidence type="ECO:0000256" key="9">
    <source>
        <dbReference type="HAMAP-Rule" id="MF_00183"/>
    </source>
</evidence>
<dbReference type="UniPathway" id="UPA00056">
    <property type="reaction ID" value="UER00092"/>
</dbReference>
<evidence type="ECO:0000256" key="3">
    <source>
        <dbReference type="ARBA" id="ARBA00022723"/>
    </source>
</evidence>
<feature type="binding site" evidence="9">
    <location>
        <position position="173"/>
    </location>
    <ligand>
        <name>1-deoxy-D-xylulose 5-phosphate</name>
        <dbReference type="ChEBI" id="CHEBI:57792"/>
    </ligand>
</feature>
<evidence type="ECO:0000256" key="4">
    <source>
        <dbReference type="ARBA" id="ARBA00022857"/>
    </source>
</evidence>
<feature type="binding site" evidence="9">
    <location>
        <position position="214"/>
    </location>
    <ligand>
        <name>1-deoxy-D-xylulose 5-phosphate</name>
        <dbReference type="ChEBI" id="CHEBI:57792"/>
    </ligand>
</feature>
<dbReference type="FunFam" id="3.40.50.720:FF:000045">
    <property type="entry name" value="1-deoxy-D-xylulose 5-phosphate reductoisomerase"/>
    <property type="match status" value="1"/>
</dbReference>
<feature type="domain" description="1-deoxy-D-xylulose 5-phosphate reductoisomerase C-terminal" evidence="11">
    <location>
        <begin position="143"/>
        <end position="226"/>
    </location>
</feature>
<comment type="catalytic activity">
    <reaction evidence="8">
        <text>2-C-methyl-D-erythritol 4-phosphate + NADP(+) = 1-deoxy-D-xylulose 5-phosphate + NADPH + H(+)</text>
        <dbReference type="Rhea" id="RHEA:13717"/>
        <dbReference type="ChEBI" id="CHEBI:15378"/>
        <dbReference type="ChEBI" id="CHEBI:57783"/>
        <dbReference type="ChEBI" id="CHEBI:57792"/>
        <dbReference type="ChEBI" id="CHEBI:58262"/>
        <dbReference type="ChEBI" id="CHEBI:58349"/>
        <dbReference type="EC" id="1.1.1.267"/>
    </reaction>
    <physiologicalReaction direction="right-to-left" evidence="8">
        <dbReference type="Rhea" id="RHEA:13719"/>
    </physiologicalReaction>
</comment>
<dbReference type="HAMAP" id="MF_00183">
    <property type="entry name" value="DXP_reductoisom"/>
    <property type="match status" value="1"/>
</dbReference>
<dbReference type="SUPFAM" id="SSF51735">
    <property type="entry name" value="NAD(P)-binding Rossmann-fold domains"/>
    <property type="match status" value="1"/>
</dbReference>